<dbReference type="GO" id="GO:0055085">
    <property type="term" value="P:transmembrane transport"/>
    <property type="evidence" value="ECO:0007669"/>
    <property type="project" value="InterPro"/>
</dbReference>
<keyword evidence="12" id="KW-1185">Reference proteome</keyword>
<evidence type="ECO:0000259" key="8">
    <source>
        <dbReference type="PROSITE" id="PS50928"/>
    </source>
</evidence>
<name>A0A345EE09_9EURY</name>
<evidence type="ECO:0000256" key="2">
    <source>
        <dbReference type="ARBA" id="ARBA00022448"/>
    </source>
</evidence>
<dbReference type="PANTHER" id="PTHR30465:SF0">
    <property type="entry name" value="OLIGOPEPTIDE TRANSPORT SYSTEM PERMEASE PROTEIN APPB"/>
    <property type="match status" value="1"/>
</dbReference>
<evidence type="ECO:0000313" key="10">
    <source>
        <dbReference type="EMBL" id="AXG10431.1"/>
    </source>
</evidence>
<sequence>MRWYVVRRVVWAVVATFLILSITWGLLAITPNPAAEQMQFQAAASGGSAEAAEEAFEARRGLDRSPWDRYREYMTNMATLNWGWSQSRSQPVTDAIASALPYTAIYSVPTTILSILVGLSIGLYSATHQYTRTDYAATFFAFFGYAIPNFWFGIILLLVFGVQLGWFPVVFDSDLPFFSLGMARQLVLPVVVLVTGTIAGIMRYSRAEALEYVEAEFVKTAKSKGADGYRILTRHILRPAAVPLMTILVGDILGIFLAASYLVEVVFGIPGLGQLSYNAIIAQDTSLVLGTTLIFTFISVIGNLIQDVAYTVLDPRIDYGDR</sequence>
<feature type="transmembrane region" description="Helical" evidence="7">
    <location>
        <begin position="136"/>
        <end position="162"/>
    </location>
</feature>
<dbReference type="Gene3D" id="1.10.3720.10">
    <property type="entry name" value="MetI-like"/>
    <property type="match status" value="1"/>
</dbReference>
<evidence type="ECO:0000256" key="6">
    <source>
        <dbReference type="ARBA" id="ARBA00023136"/>
    </source>
</evidence>
<reference evidence="9 12" key="2">
    <citation type="submission" date="2018-07" db="EMBL/GenBank/DDBJ databases">
        <title>Genome sequences of Haloplanus sp. CBA1113.</title>
        <authorList>
            <person name="Kim Y.B."/>
            <person name="Roh S.W."/>
        </authorList>
    </citation>
    <scope>NUCLEOTIDE SEQUENCE [LARGE SCALE GENOMIC DNA]</scope>
    <source>
        <strain evidence="9 12">CBA1113</strain>
    </source>
</reference>
<reference evidence="10 11" key="1">
    <citation type="submission" date="2018-07" db="EMBL/GenBank/DDBJ databases">
        <title>Genome sequences of Haloplanus sp. CBA1112.</title>
        <authorList>
            <person name="Kim Y.B."/>
            <person name="Roh S.W."/>
        </authorList>
    </citation>
    <scope>NUCLEOTIDE SEQUENCE [LARGE SCALE GENOMIC DNA]</scope>
    <source>
        <strain evidence="10 11">CBA1112</strain>
    </source>
</reference>
<evidence type="ECO:0000313" key="11">
    <source>
        <dbReference type="Proteomes" id="UP000252985"/>
    </source>
</evidence>
<dbReference type="AlphaFoldDB" id="A0A345EE09"/>
<feature type="domain" description="ABC transmembrane type-1" evidence="8">
    <location>
        <begin position="100"/>
        <end position="306"/>
    </location>
</feature>
<dbReference type="SUPFAM" id="SSF161098">
    <property type="entry name" value="MetI-like"/>
    <property type="match status" value="1"/>
</dbReference>
<dbReference type="GeneID" id="37287626"/>
<evidence type="ECO:0000256" key="4">
    <source>
        <dbReference type="ARBA" id="ARBA00022692"/>
    </source>
</evidence>
<dbReference type="InterPro" id="IPR035906">
    <property type="entry name" value="MetI-like_sf"/>
</dbReference>
<dbReference type="Pfam" id="PF00528">
    <property type="entry name" value="BPD_transp_1"/>
    <property type="match status" value="1"/>
</dbReference>
<dbReference type="Proteomes" id="UP000252985">
    <property type="component" value="Chromosome"/>
</dbReference>
<dbReference type="InterPro" id="IPR000515">
    <property type="entry name" value="MetI-like"/>
</dbReference>
<feature type="transmembrane region" description="Helical" evidence="7">
    <location>
        <begin position="287"/>
        <end position="313"/>
    </location>
</feature>
<dbReference type="RefSeq" id="WP_114586193.1">
    <property type="nucleotide sequence ID" value="NZ_CP031148.1"/>
</dbReference>
<keyword evidence="5 7" id="KW-1133">Transmembrane helix</keyword>
<feature type="transmembrane region" description="Helical" evidence="7">
    <location>
        <begin position="104"/>
        <end position="124"/>
    </location>
</feature>
<dbReference type="EMBL" id="CP031150">
    <property type="protein sequence ID" value="AXG07061.1"/>
    <property type="molecule type" value="Genomic_DNA"/>
</dbReference>
<evidence type="ECO:0000256" key="1">
    <source>
        <dbReference type="ARBA" id="ARBA00004651"/>
    </source>
</evidence>
<proteinExistence type="inferred from homology"/>
<dbReference type="PROSITE" id="PS50928">
    <property type="entry name" value="ABC_TM1"/>
    <property type="match status" value="1"/>
</dbReference>
<keyword evidence="6 7" id="KW-0472">Membrane</keyword>
<feature type="transmembrane region" description="Helical" evidence="7">
    <location>
        <begin position="9"/>
        <end position="29"/>
    </location>
</feature>
<dbReference type="OrthoDB" id="44105at2157"/>
<dbReference type="Proteomes" id="UP000253273">
    <property type="component" value="Chromosome"/>
</dbReference>
<dbReference type="EMBL" id="CP031148">
    <property type="protein sequence ID" value="AXG10431.1"/>
    <property type="molecule type" value="Genomic_DNA"/>
</dbReference>
<accession>A0A345EE09</accession>
<dbReference type="CDD" id="cd06261">
    <property type="entry name" value="TM_PBP2"/>
    <property type="match status" value="1"/>
</dbReference>
<evidence type="ECO:0000313" key="9">
    <source>
        <dbReference type="EMBL" id="AXG07061.1"/>
    </source>
</evidence>
<dbReference type="KEGG" id="haq:DU484_11570"/>
<evidence type="ECO:0000256" key="5">
    <source>
        <dbReference type="ARBA" id="ARBA00022989"/>
    </source>
</evidence>
<evidence type="ECO:0000256" key="3">
    <source>
        <dbReference type="ARBA" id="ARBA00022475"/>
    </source>
</evidence>
<keyword evidence="2 7" id="KW-0813">Transport</keyword>
<organism evidence="10 11">
    <name type="scientific">Haloplanus rubicundus</name>
    <dbReference type="NCBI Taxonomy" id="1547898"/>
    <lineage>
        <taxon>Archaea</taxon>
        <taxon>Methanobacteriati</taxon>
        <taxon>Methanobacteriota</taxon>
        <taxon>Stenosarchaea group</taxon>
        <taxon>Halobacteria</taxon>
        <taxon>Halobacteriales</taxon>
        <taxon>Haloferacaceae</taxon>
        <taxon>Haloplanus</taxon>
    </lineage>
</organism>
<comment type="similarity">
    <text evidence="7">Belongs to the binding-protein-dependent transport system permease family.</text>
</comment>
<keyword evidence="3" id="KW-1003">Cell membrane</keyword>
<dbReference type="KEGG" id="haj:DU500_11845"/>
<protein>
    <submittedName>
        <fullName evidence="10">ABC transporter permease</fullName>
    </submittedName>
</protein>
<comment type="subcellular location">
    <subcellularLocation>
        <location evidence="1 7">Cell membrane</location>
        <topology evidence="1 7">Multi-pass membrane protein</topology>
    </subcellularLocation>
</comment>
<feature type="transmembrane region" description="Helical" evidence="7">
    <location>
        <begin position="240"/>
        <end position="267"/>
    </location>
</feature>
<keyword evidence="4 7" id="KW-0812">Transmembrane</keyword>
<feature type="transmembrane region" description="Helical" evidence="7">
    <location>
        <begin position="182"/>
        <end position="202"/>
    </location>
</feature>
<evidence type="ECO:0000256" key="7">
    <source>
        <dbReference type="RuleBase" id="RU363032"/>
    </source>
</evidence>
<gene>
    <name evidence="10" type="ORF">DU484_11570</name>
    <name evidence="9" type="ORF">DU500_11845</name>
</gene>
<accession>A0A345E4D9</accession>
<dbReference type="PANTHER" id="PTHR30465">
    <property type="entry name" value="INNER MEMBRANE ABC TRANSPORTER"/>
    <property type="match status" value="1"/>
</dbReference>
<dbReference type="GO" id="GO:0005886">
    <property type="term" value="C:plasma membrane"/>
    <property type="evidence" value="ECO:0007669"/>
    <property type="project" value="UniProtKB-SubCell"/>
</dbReference>
<evidence type="ECO:0000313" key="12">
    <source>
        <dbReference type="Proteomes" id="UP000253273"/>
    </source>
</evidence>